<dbReference type="InterPro" id="IPR035974">
    <property type="entry name" value="Rap/Ran-GAP_sf"/>
</dbReference>
<keyword evidence="5" id="KW-1185">Reference proteome</keyword>
<evidence type="ECO:0000256" key="1">
    <source>
        <dbReference type="ARBA" id="ARBA00022468"/>
    </source>
</evidence>
<dbReference type="EMBL" id="KQ964248">
    <property type="protein sequence ID" value="KXJ93052.1"/>
    <property type="molecule type" value="Genomic_DNA"/>
</dbReference>
<dbReference type="GO" id="GO:0033596">
    <property type="term" value="C:TSC1-TSC2 complex"/>
    <property type="evidence" value="ECO:0007669"/>
    <property type="project" value="TreeGrafter"/>
</dbReference>
<feature type="domain" description="Rap-GAP" evidence="3">
    <location>
        <begin position="388"/>
        <end position="625"/>
    </location>
</feature>
<dbReference type="PROSITE" id="PS50085">
    <property type="entry name" value="RAPGAP"/>
    <property type="match status" value="1"/>
</dbReference>
<dbReference type="GO" id="GO:0005096">
    <property type="term" value="F:GTPase activator activity"/>
    <property type="evidence" value="ECO:0007669"/>
    <property type="project" value="UniProtKB-KW"/>
</dbReference>
<dbReference type="SUPFAM" id="SSF111347">
    <property type="entry name" value="Rap/Ran-GAP"/>
    <property type="match status" value="1"/>
</dbReference>
<dbReference type="PANTHER" id="PTHR10063:SF0">
    <property type="entry name" value="TUBERIN"/>
    <property type="match status" value="1"/>
</dbReference>
<dbReference type="PANTHER" id="PTHR10063">
    <property type="entry name" value="TUBERIN"/>
    <property type="match status" value="1"/>
</dbReference>
<dbReference type="GO" id="GO:0051056">
    <property type="term" value="P:regulation of small GTPase mediated signal transduction"/>
    <property type="evidence" value="ECO:0007669"/>
    <property type="project" value="InterPro"/>
</dbReference>
<accession>A0A136J7D0</accession>
<dbReference type="FunFam" id="3.40.50.11210:FF:000007">
    <property type="entry name" value="Tuberous sclerosis 2"/>
    <property type="match status" value="1"/>
</dbReference>
<dbReference type="Proteomes" id="UP000070501">
    <property type="component" value="Unassembled WGS sequence"/>
</dbReference>
<dbReference type="Gene3D" id="3.40.50.11210">
    <property type="entry name" value="Rap/Ran-GAP"/>
    <property type="match status" value="1"/>
</dbReference>
<gene>
    <name evidence="4" type="ORF">Micbo1qcDRAFT_160965</name>
</gene>
<dbReference type="InParanoid" id="A0A136J7D0"/>
<dbReference type="InterPro" id="IPR018515">
    <property type="entry name" value="Tuberin-type_domain"/>
</dbReference>
<feature type="region of interest" description="Disordered" evidence="2">
    <location>
        <begin position="178"/>
        <end position="200"/>
    </location>
</feature>
<dbReference type="InterPro" id="IPR000331">
    <property type="entry name" value="Rap/Ran_GAP_dom"/>
</dbReference>
<dbReference type="STRING" id="196109.A0A136J7D0"/>
<organism evidence="4 5">
    <name type="scientific">Microdochium bolleyi</name>
    <dbReference type="NCBI Taxonomy" id="196109"/>
    <lineage>
        <taxon>Eukaryota</taxon>
        <taxon>Fungi</taxon>
        <taxon>Dikarya</taxon>
        <taxon>Ascomycota</taxon>
        <taxon>Pezizomycotina</taxon>
        <taxon>Sordariomycetes</taxon>
        <taxon>Xylariomycetidae</taxon>
        <taxon>Xylariales</taxon>
        <taxon>Microdochiaceae</taxon>
        <taxon>Microdochium</taxon>
    </lineage>
</organism>
<evidence type="ECO:0000313" key="5">
    <source>
        <dbReference type="Proteomes" id="UP000070501"/>
    </source>
</evidence>
<dbReference type="OrthoDB" id="19311at2759"/>
<keyword evidence="1" id="KW-0343">GTPase activation</keyword>
<reference evidence="5" key="1">
    <citation type="submission" date="2016-02" db="EMBL/GenBank/DDBJ databases">
        <title>Draft genome sequence of Microdochium bolleyi, a fungal endophyte of beachgrass.</title>
        <authorList>
            <consortium name="DOE Joint Genome Institute"/>
            <person name="David A.S."/>
            <person name="May G."/>
            <person name="Haridas S."/>
            <person name="Lim J."/>
            <person name="Wang M."/>
            <person name="Labutti K."/>
            <person name="Lipzen A."/>
            <person name="Barry K."/>
            <person name="Grigoriev I.V."/>
        </authorList>
    </citation>
    <scope>NUCLEOTIDE SEQUENCE [LARGE SCALE GENOMIC DNA]</scope>
    <source>
        <strain evidence="5">J235TASD1</strain>
    </source>
</reference>
<feature type="compositionally biased region" description="Polar residues" evidence="2">
    <location>
        <begin position="647"/>
        <end position="668"/>
    </location>
</feature>
<feature type="region of interest" description="Disordered" evidence="2">
    <location>
        <begin position="631"/>
        <end position="671"/>
    </location>
</feature>
<evidence type="ECO:0000256" key="2">
    <source>
        <dbReference type="SAM" id="MobiDB-lite"/>
    </source>
</evidence>
<dbReference type="InterPro" id="IPR027107">
    <property type="entry name" value="Tuberin/Ral-act_asu"/>
</dbReference>
<evidence type="ECO:0000313" key="4">
    <source>
        <dbReference type="EMBL" id="KXJ93052.1"/>
    </source>
</evidence>
<dbReference type="GO" id="GO:0005634">
    <property type="term" value="C:nucleus"/>
    <property type="evidence" value="ECO:0007669"/>
    <property type="project" value="InterPro"/>
</dbReference>
<protein>
    <recommendedName>
        <fullName evidence="3">Rap-GAP domain-containing protein</fullName>
    </recommendedName>
</protein>
<dbReference type="Pfam" id="PF02145">
    <property type="entry name" value="Rap_GAP"/>
    <property type="match status" value="1"/>
</dbReference>
<sequence>MLVHLPSQLSNHALFKSAIPQMQELRRIVCEQLRANSLPEPPNAYGLRRADVAICYFQSLTMILSYHHHFQKPEEDDIVRTFVQGIAHWERSAKICIHALSICCHELPSSTSKMLVTMLSKMSQIITQPYVAMHILEFLTCLSRLPELYANFHQEEFRIVFGICFRYLQYAREKRQAQKVNTQSEPHTAHAGHSERATPNAADDLPQYVYALAYHVIVFWFMALKLPDRPTHVGWIAKNLFMDAEGAQASDEQAQTTIDFMQRVTYADVVESAADPLFTPDRFGPINKRRWLVGNSIVTIEQATASGWAQITKRHPSGTSSYMIRENFQRPPPHQKSMAERGRDENTPLANAILPNHLLVSLLTSLPQGHDHTRPIPLPDDDVVQRAIRLFDHNSTVDGHKVGIIYIGENQTEESDILANVSGSSDYVEFLNRLGTLTKLKGATFNTQGLDRQYGTDGEYTFCWRDRVTEMVFHVTTQMPTNIEHDPRCTLKKRHIGNDFVNIIFNDSGSPFRFDTFPSEFNYVNIVITPESRGSFVATRQQTASDVPQPSFYKVQVMSKPGFPEISPASDTKIVSLKALPAFIRLLALNASVFSLVWSTRESGGDNISSWRNRLREIVRLRDRFGLKVSTTAASTSGAPSPPGTSNFGSQTGAHGFHGSQQVVQSPHDSLRMGSAMRESFSNLRRSSVATFFSNNSDHAPQHASHRSSLASTTNSDTTEVNSVNGAESVVDSVDFSKWA</sequence>
<dbReference type="AlphaFoldDB" id="A0A136J7D0"/>
<feature type="compositionally biased region" description="Polar residues" evidence="2">
    <location>
        <begin position="707"/>
        <end position="726"/>
    </location>
</feature>
<proteinExistence type="predicted"/>
<name>A0A136J7D0_9PEZI</name>
<dbReference type="Pfam" id="PF03542">
    <property type="entry name" value="Tuberin"/>
    <property type="match status" value="1"/>
</dbReference>
<evidence type="ECO:0000259" key="3">
    <source>
        <dbReference type="PROSITE" id="PS50085"/>
    </source>
</evidence>
<dbReference type="GO" id="GO:0032007">
    <property type="term" value="P:negative regulation of TOR signaling"/>
    <property type="evidence" value="ECO:0007669"/>
    <property type="project" value="TreeGrafter"/>
</dbReference>
<feature type="region of interest" description="Disordered" evidence="2">
    <location>
        <begin position="694"/>
        <end position="726"/>
    </location>
</feature>